<proteinExistence type="predicted"/>
<organism evidence="2 3">
    <name type="scientific">Tenacibaculum geojense</name>
    <dbReference type="NCBI Taxonomy" id="915352"/>
    <lineage>
        <taxon>Bacteria</taxon>
        <taxon>Pseudomonadati</taxon>
        <taxon>Bacteroidota</taxon>
        <taxon>Flavobacteriia</taxon>
        <taxon>Flavobacteriales</taxon>
        <taxon>Flavobacteriaceae</taxon>
        <taxon>Tenacibaculum</taxon>
    </lineage>
</organism>
<feature type="signal peptide" evidence="1">
    <location>
        <begin position="1"/>
        <end position="21"/>
    </location>
</feature>
<comment type="caution">
    <text evidence="2">The sequence shown here is derived from an EMBL/GenBank/DDBJ whole genome shotgun (WGS) entry which is preliminary data.</text>
</comment>
<evidence type="ECO:0000313" key="3">
    <source>
        <dbReference type="Proteomes" id="UP001597062"/>
    </source>
</evidence>
<dbReference type="PROSITE" id="PS51257">
    <property type="entry name" value="PROKAR_LIPOPROTEIN"/>
    <property type="match status" value="1"/>
</dbReference>
<name>A0ABW3JTV9_9FLAO</name>
<reference evidence="3" key="1">
    <citation type="journal article" date="2019" name="Int. J. Syst. Evol. Microbiol.">
        <title>The Global Catalogue of Microorganisms (GCM) 10K type strain sequencing project: providing services to taxonomists for standard genome sequencing and annotation.</title>
        <authorList>
            <consortium name="The Broad Institute Genomics Platform"/>
            <consortium name="The Broad Institute Genome Sequencing Center for Infectious Disease"/>
            <person name="Wu L."/>
            <person name="Ma J."/>
        </authorList>
    </citation>
    <scope>NUCLEOTIDE SEQUENCE [LARGE SCALE GENOMIC DNA]</scope>
    <source>
        <strain evidence="3">CCUG 60527</strain>
    </source>
</reference>
<evidence type="ECO:0000256" key="1">
    <source>
        <dbReference type="SAM" id="SignalP"/>
    </source>
</evidence>
<keyword evidence="3" id="KW-1185">Reference proteome</keyword>
<dbReference type="EMBL" id="JBHTJR010000051">
    <property type="protein sequence ID" value="MFD0993953.1"/>
    <property type="molecule type" value="Genomic_DNA"/>
</dbReference>
<accession>A0ABW3JTV9</accession>
<feature type="chain" id="PRO_5045811380" description="Lipocalin-like domain-containing protein" evidence="1">
    <location>
        <begin position="22"/>
        <end position="152"/>
    </location>
</feature>
<dbReference type="Proteomes" id="UP001597062">
    <property type="component" value="Unassembled WGS sequence"/>
</dbReference>
<sequence length="152" mass="17356">MKTAKTLILLLLIAACTSPSKNNLQDYMVGSWETEYIKIEYPTIQKSDSSYVFEDDFSKPNVGRAQSLYKKDGTFSAWFKQPDGTKVGESSGLWKTKGDSLFVDYTYQGKKVEAWYIIKQTDTGFNGTVIYDWDGDGEFDDKLFMKTKKITK</sequence>
<gene>
    <name evidence="2" type="ORF">ACFQ1U_12120</name>
</gene>
<dbReference type="RefSeq" id="WP_386108728.1">
    <property type="nucleotide sequence ID" value="NZ_JBHTJR010000051.1"/>
</dbReference>
<protein>
    <recommendedName>
        <fullName evidence="4">Lipocalin-like domain-containing protein</fullName>
    </recommendedName>
</protein>
<evidence type="ECO:0008006" key="4">
    <source>
        <dbReference type="Google" id="ProtNLM"/>
    </source>
</evidence>
<evidence type="ECO:0000313" key="2">
    <source>
        <dbReference type="EMBL" id="MFD0993953.1"/>
    </source>
</evidence>
<keyword evidence="1" id="KW-0732">Signal</keyword>